<dbReference type="InterPro" id="IPR036291">
    <property type="entry name" value="NAD(P)-bd_dom_sf"/>
</dbReference>
<proteinExistence type="predicted"/>
<dbReference type="STRING" id="1182545.A0A072NYV8"/>
<dbReference type="HOGENOM" id="CLU_134527_0_0_1"/>
<comment type="caution">
    <text evidence="3">The sequence shown here is derived from an EMBL/GenBank/DDBJ whole genome shotgun (WGS) entry which is preliminary data.</text>
</comment>
<dbReference type="EMBL" id="AMGV01000019">
    <property type="protein sequence ID" value="KEF52203.1"/>
    <property type="molecule type" value="Genomic_DNA"/>
</dbReference>
<gene>
    <name evidence="3" type="ORF">A1O9_11830</name>
</gene>
<dbReference type="VEuPathDB" id="FungiDB:A1O9_11830"/>
<keyword evidence="4" id="KW-1185">Reference proteome</keyword>
<evidence type="ECO:0000256" key="1">
    <source>
        <dbReference type="ARBA" id="ARBA00022857"/>
    </source>
</evidence>
<dbReference type="Gene3D" id="3.40.50.720">
    <property type="entry name" value="NAD(P)-binding Rossmann-like Domain"/>
    <property type="match status" value="1"/>
</dbReference>
<accession>A0A072NYV8</accession>
<name>A0A072NYV8_9EURO</name>
<dbReference type="GeneID" id="25286726"/>
<evidence type="ECO:0008006" key="5">
    <source>
        <dbReference type="Google" id="ProtNLM"/>
    </source>
</evidence>
<dbReference type="PANTHER" id="PTHR47706">
    <property type="entry name" value="NMRA-LIKE FAMILY PROTEIN"/>
    <property type="match status" value="1"/>
</dbReference>
<dbReference type="PANTHER" id="PTHR47706:SF9">
    <property type="entry name" value="NMRA-LIKE DOMAIN-CONTAINING PROTEIN-RELATED"/>
    <property type="match status" value="1"/>
</dbReference>
<keyword evidence="2" id="KW-0560">Oxidoreductase</keyword>
<keyword evidence="1" id="KW-0521">NADP</keyword>
<dbReference type="GO" id="GO:0016491">
    <property type="term" value="F:oxidoreductase activity"/>
    <property type="evidence" value="ECO:0007669"/>
    <property type="project" value="UniProtKB-KW"/>
</dbReference>
<dbReference type="Proteomes" id="UP000027920">
    <property type="component" value="Unassembled WGS sequence"/>
</dbReference>
<dbReference type="RefSeq" id="XP_013254793.1">
    <property type="nucleotide sequence ID" value="XM_013399339.1"/>
</dbReference>
<dbReference type="OrthoDB" id="419598at2759"/>
<dbReference type="SUPFAM" id="SSF51735">
    <property type="entry name" value="NAD(P)-binding Rossmann-fold domains"/>
    <property type="match status" value="1"/>
</dbReference>
<dbReference type="InterPro" id="IPR051609">
    <property type="entry name" value="NmrA/Isoflavone_reductase-like"/>
</dbReference>
<sequence>MVEGQKILIDICEELNVPRYLASDYTADYTKLDGGDIILKDPMKDVRTYLSTRLKVKGIHVLVGLLMEVFWTYFGVWDPEHRKLRYWGTGNEVWDLTTYNTAAEYVAAVILDAKAVGIKRFAGHQVTINRMAEDINVVLGVEPEVECAGSVDEVQQRISLEGGRQNPVA</sequence>
<dbReference type="AlphaFoldDB" id="A0A072NYV8"/>
<dbReference type="Gene3D" id="3.90.25.10">
    <property type="entry name" value="UDP-galactose 4-epimerase, domain 1"/>
    <property type="match status" value="1"/>
</dbReference>
<organism evidence="3 4">
    <name type="scientific">Exophiala aquamarina CBS 119918</name>
    <dbReference type="NCBI Taxonomy" id="1182545"/>
    <lineage>
        <taxon>Eukaryota</taxon>
        <taxon>Fungi</taxon>
        <taxon>Dikarya</taxon>
        <taxon>Ascomycota</taxon>
        <taxon>Pezizomycotina</taxon>
        <taxon>Eurotiomycetes</taxon>
        <taxon>Chaetothyriomycetidae</taxon>
        <taxon>Chaetothyriales</taxon>
        <taxon>Herpotrichiellaceae</taxon>
        <taxon>Exophiala</taxon>
    </lineage>
</organism>
<evidence type="ECO:0000313" key="4">
    <source>
        <dbReference type="Proteomes" id="UP000027920"/>
    </source>
</evidence>
<protein>
    <recommendedName>
        <fullName evidence="5">NmrA-like domain-containing protein</fullName>
    </recommendedName>
</protein>
<evidence type="ECO:0000256" key="2">
    <source>
        <dbReference type="ARBA" id="ARBA00023002"/>
    </source>
</evidence>
<reference evidence="3 4" key="1">
    <citation type="submission" date="2013-03" db="EMBL/GenBank/DDBJ databases">
        <title>The Genome Sequence of Exophiala aquamarina CBS 119918.</title>
        <authorList>
            <consortium name="The Broad Institute Genomics Platform"/>
            <person name="Cuomo C."/>
            <person name="de Hoog S."/>
            <person name="Gorbushina A."/>
            <person name="Walker B."/>
            <person name="Young S.K."/>
            <person name="Zeng Q."/>
            <person name="Gargeya S."/>
            <person name="Fitzgerald M."/>
            <person name="Haas B."/>
            <person name="Abouelleil A."/>
            <person name="Allen A.W."/>
            <person name="Alvarado L."/>
            <person name="Arachchi H.M."/>
            <person name="Berlin A.M."/>
            <person name="Chapman S.B."/>
            <person name="Gainer-Dewar J."/>
            <person name="Goldberg J."/>
            <person name="Griggs A."/>
            <person name="Gujja S."/>
            <person name="Hansen M."/>
            <person name="Howarth C."/>
            <person name="Imamovic A."/>
            <person name="Ireland A."/>
            <person name="Larimer J."/>
            <person name="McCowan C."/>
            <person name="Murphy C."/>
            <person name="Pearson M."/>
            <person name="Poon T.W."/>
            <person name="Priest M."/>
            <person name="Roberts A."/>
            <person name="Saif S."/>
            <person name="Shea T."/>
            <person name="Sisk P."/>
            <person name="Sykes S."/>
            <person name="Wortman J."/>
            <person name="Nusbaum C."/>
            <person name="Birren B."/>
        </authorList>
    </citation>
    <scope>NUCLEOTIDE SEQUENCE [LARGE SCALE GENOMIC DNA]</scope>
    <source>
        <strain evidence="3 4">CBS 119918</strain>
    </source>
</reference>
<evidence type="ECO:0000313" key="3">
    <source>
        <dbReference type="EMBL" id="KEF52203.1"/>
    </source>
</evidence>